<protein>
    <submittedName>
        <fullName evidence="1">Uncharacterized protein</fullName>
    </submittedName>
</protein>
<name>A0AAV7LED9_PLEWA</name>
<dbReference type="Proteomes" id="UP001066276">
    <property type="component" value="Chromosome 11"/>
</dbReference>
<evidence type="ECO:0000313" key="2">
    <source>
        <dbReference type="Proteomes" id="UP001066276"/>
    </source>
</evidence>
<dbReference type="AlphaFoldDB" id="A0AAV7LED9"/>
<accession>A0AAV7LED9</accession>
<gene>
    <name evidence="1" type="ORF">NDU88_003091</name>
</gene>
<keyword evidence="2" id="KW-1185">Reference proteome</keyword>
<evidence type="ECO:0000313" key="1">
    <source>
        <dbReference type="EMBL" id="KAJ1089951.1"/>
    </source>
</evidence>
<comment type="caution">
    <text evidence="1">The sequence shown here is derived from an EMBL/GenBank/DDBJ whole genome shotgun (WGS) entry which is preliminary data.</text>
</comment>
<sequence length="105" mass="11612">MQRALSELFKDAAKPKMIDSQGSRASKSVNIEKGLPRTLANPGESIISGFAASLKSSDSARCIQIRDAVPEGRSSVMDQELKFENRGAFVSYSTVLYIYFYLQQN</sequence>
<organism evidence="1 2">
    <name type="scientific">Pleurodeles waltl</name>
    <name type="common">Iberian ribbed newt</name>
    <dbReference type="NCBI Taxonomy" id="8319"/>
    <lineage>
        <taxon>Eukaryota</taxon>
        <taxon>Metazoa</taxon>
        <taxon>Chordata</taxon>
        <taxon>Craniata</taxon>
        <taxon>Vertebrata</taxon>
        <taxon>Euteleostomi</taxon>
        <taxon>Amphibia</taxon>
        <taxon>Batrachia</taxon>
        <taxon>Caudata</taxon>
        <taxon>Salamandroidea</taxon>
        <taxon>Salamandridae</taxon>
        <taxon>Pleurodelinae</taxon>
        <taxon>Pleurodeles</taxon>
    </lineage>
</organism>
<reference evidence="1" key="1">
    <citation type="journal article" date="2022" name="bioRxiv">
        <title>Sequencing and chromosome-scale assembly of the giantPleurodeles waltlgenome.</title>
        <authorList>
            <person name="Brown T."/>
            <person name="Elewa A."/>
            <person name="Iarovenko S."/>
            <person name="Subramanian E."/>
            <person name="Araus A.J."/>
            <person name="Petzold A."/>
            <person name="Susuki M."/>
            <person name="Suzuki K.-i.T."/>
            <person name="Hayashi T."/>
            <person name="Toyoda A."/>
            <person name="Oliveira C."/>
            <person name="Osipova E."/>
            <person name="Leigh N.D."/>
            <person name="Simon A."/>
            <person name="Yun M.H."/>
        </authorList>
    </citation>
    <scope>NUCLEOTIDE SEQUENCE</scope>
    <source>
        <strain evidence="1">20211129_DDA</strain>
        <tissue evidence="1">Liver</tissue>
    </source>
</reference>
<dbReference type="EMBL" id="JANPWB010000015">
    <property type="protein sequence ID" value="KAJ1089951.1"/>
    <property type="molecule type" value="Genomic_DNA"/>
</dbReference>
<proteinExistence type="predicted"/>